<keyword evidence="4 9" id="KW-0812">Transmembrane</keyword>
<evidence type="ECO:0000256" key="4">
    <source>
        <dbReference type="ARBA" id="ARBA00022692"/>
    </source>
</evidence>
<comment type="caution">
    <text evidence="11">The sequence shown here is derived from an EMBL/GenBank/DDBJ whole genome shotgun (WGS) entry which is preliminary data.</text>
</comment>
<organism evidence="11">
    <name type="scientific">marine sediment metagenome</name>
    <dbReference type="NCBI Taxonomy" id="412755"/>
    <lineage>
        <taxon>unclassified sequences</taxon>
        <taxon>metagenomes</taxon>
        <taxon>ecological metagenomes</taxon>
    </lineage>
</organism>
<protein>
    <recommendedName>
        <fullName evidence="10">CBS domain-containing protein</fullName>
    </recommendedName>
</protein>
<dbReference type="InterPro" id="IPR000644">
    <property type="entry name" value="CBS_dom"/>
</dbReference>
<keyword evidence="3" id="KW-1003">Cell membrane</keyword>
<keyword evidence="7" id="KW-0129">CBS domain</keyword>
<dbReference type="InterPro" id="IPR044751">
    <property type="entry name" value="Ion_transp-like_CBS"/>
</dbReference>
<dbReference type="Pfam" id="PF00571">
    <property type="entry name" value="CBS"/>
    <property type="match status" value="1"/>
</dbReference>
<feature type="non-terminal residue" evidence="11">
    <location>
        <position position="310"/>
    </location>
</feature>
<evidence type="ECO:0000313" key="11">
    <source>
        <dbReference type="EMBL" id="GAF78677.1"/>
    </source>
</evidence>
<dbReference type="PANTHER" id="PTHR22777:SF32">
    <property type="entry name" value="UPF0053 INNER MEMBRANE PROTEIN YFJD"/>
    <property type="match status" value="1"/>
</dbReference>
<keyword evidence="6 9" id="KW-1133">Transmembrane helix</keyword>
<dbReference type="CDD" id="cd04590">
    <property type="entry name" value="CBS_pair_CorC_HlyC_assoc"/>
    <property type="match status" value="1"/>
</dbReference>
<evidence type="ECO:0000256" key="5">
    <source>
        <dbReference type="ARBA" id="ARBA00022737"/>
    </source>
</evidence>
<dbReference type="InterPro" id="IPR002550">
    <property type="entry name" value="CNNM"/>
</dbReference>
<dbReference type="Pfam" id="PF01595">
    <property type="entry name" value="CNNM"/>
    <property type="match status" value="1"/>
</dbReference>
<accession>X0SS04</accession>
<sequence>MNDPLGGSSALLALAGAGLLLLVDLILSIFLAAESALSRVALHRLAVEDERGLGFLERLHGSPSSHRAAALILRQFSLLAALVLITATLRSASWRFPVAAAAALTALIGVILVELLLARVIALWNPRRAIKLTAPLIRFANVLLYPVVRPLRALWVRMHQSQQLSDEAREEEQEEAVEALIEVGEREGLLEAEEGEMMRGIVDLDEKLVREIMTPRTDILALPAETLIPQARRTFLDAGHSRLPIFHGSIDNVVGVLHFRDLFQAWEEGTDSQSISRFIRPATFVPETLSAAELLSEMRQKTQLAIVVDE</sequence>
<dbReference type="PANTHER" id="PTHR22777">
    <property type="entry name" value="HEMOLYSIN-RELATED"/>
    <property type="match status" value="1"/>
</dbReference>
<comment type="subcellular location">
    <subcellularLocation>
        <location evidence="1">Cell membrane</location>
        <topology evidence="1">Multi-pass membrane protein</topology>
    </subcellularLocation>
</comment>
<dbReference type="InterPro" id="IPR046342">
    <property type="entry name" value="CBS_dom_sf"/>
</dbReference>
<dbReference type="SUPFAM" id="SSF54631">
    <property type="entry name" value="CBS-domain pair"/>
    <property type="match status" value="1"/>
</dbReference>
<name>X0SS04_9ZZZZ</name>
<dbReference type="AlphaFoldDB" id="X0SS04"/>
<evidence type="ECO:0000256" key="7">
    <source>
        <dbReference type="ARBA" id="ARBA00023122"/>
    </source>
</evidence>
<gene>
    <name evidence="11" type="ORF">S01H1_18219</name>
</gene>
<comment type="similarity">
    <text evidence="2">Belongs to the UPF0053 family.</text>
</comment>
<evidence type="ECO:0000256" key="3">
    <source>
        <dbReference type="ARBA" id="ARBA00022475"/>
    </source>
</evidence>
<feature type="transmembrane region" description="Helical" evidence="9">
    <location>
        <begin position="68"/>
        <end position="88"/>
    </location>
</feature>
<feature type="transmembrane region" description="Helical" evidence="9">
    <location>
        <begin position="12"/>
        <end position="33"/>
    </location>
</feature>
<dbReference type="Gene3D" id="3.90.1280.20">
    <property type="match status" value="1"/>
</dbReference>
<feature type="domain" description="CBS" evidence="10">
    <location>
        <begin position="213"/>
        <end position="272"/>
    </location>
</feature>
<dbReference type="PROSITE" id="PS51371">
    <property type="entry name" value="CBS"/>
    <property type="match status" value="1"/>
</dbReference>
<proteinExistence type="inferred from homology"/>
<dbReference type="Gene3D" id="3.10.580.10">
    <property type="entry name" value="CBS-domain"/>
    <property type="match status" value="1"/>
</dbReference>
<evidence type="ECO:0000256" key="1">
    <source>
        <dbReference type="ARBA" id="ARBA00004651"/>
    </source>
</evidence>
<dbReference type="EMBL" id="BARS01009723">
    <property type="protein sequence ID" value="GAF78677.1"/>
    <property type="molecule type" value="Genomic_DNA"/>
</dbReference>
<keyword evidence="5" id="KW-0677">Repeat</keyword>
<evidence type="ECO:0000256" key="9">
    <source>
        <dbReference type="SAM" id="Phobius"/>
    </source>
</evidence>
<evidence type="ECO:0000256" key="8">
    <source>
        <dbReference type="ARBA" id="ARBA00023136"/>
    </source>
</evidence>
<evidence type="ECO:0000256" key="6">
    <source>
        <dbReference type="ARBA" id="ARBA00022989"/>
    </source>
</evidence>
<evidence type="ECO:0000259" key="10">
    <source>
        <dbReference type="PROSITE" id="PS51371"/>
    </source>
</evidence>
<reference evidence="11" key="1">
    <citation type="journal article" date="2014" name="Front. Microbiol.">
        <title>High frequency of phylogenetically diverse reductive dehalogenase-homologous genes in deep subseafloor sedimentary metagenomes.</title>
        <authorList>
            <person name="Kawai M."/>
            <person name="Futagami T."/>
            <person name="Toyoda A."/>
            <person name="Takaki Y."/>
            <person name="Nishi S."/>
            <person name="Hori S."/>
            <person name="Arai W."/>
            <person name="Tsubouchi T."/>
            <person name="Morono Y."/>
            <person name="Uchiyama I."/>
            <person name="Ito T."/>
            <person name="Fujiyama A."/>
            <person name="Inagaki F."/>
            <person name="Takami H."/>
        </authorList>
    </citation>
    <scope>NUCLEOTIDE SEQUENCE</scope>
    <source>
        <strain evidence="11">Expedition CK06-06</strain>
    </source>
</reference>
<keyword evidence="8 9" id="KW-0472">Membrane</keyword>
<feature type="transmembrane region" description="Helical" evidence="9">
    <location>
        <begin position="94"/>
        <end position="117"/>
    </location>
</feature>
<dbReference type="GO" id="GO:0005886">
    <property type="term" value="C:plasma membrane"/>
    <property type="evidence" value="ECO:0007669"/>
    <property type="project" value="UniProtKB-SubCell"/>
</dbReference>
<evidence type="ECO:0000256" key="2">
    <source>
        <dbReference type="ARBA" id="ARBA00006337"/>
    </source>
</evidence>